<dbReference type="Pfam" id="PF12833">
    <property type="entry name" value="HTH_18"/>
    <property type="match status" value="1"/>
</dbReference>
<dbReference type="InterPro" id="IPR009057">
    <property type="entry name" value="Homeodomain-like_sf"/>
</dbReference>
<gene>
    <name evidence="4" type="ORF">F7D97_07850</name>
</gene>
<reference evidence="4 5" key="1">
    <citation type="submission" date="2019-09" db="EMBL/GenBank/DDBJ databases">
        <title>Distinct polysaccharide growth profiles of human intestinal Prevotella copri isolates.</title>
        <authorList>
            <person name="Fehlner-Peach H."/>
            <person name="Magnabosco C."/>
            <person name="Raghavan V."/>
            <person name="Scher J.U."/>
            <person name="Tett A."/>
            <person name="Cox L.M."/>
            <person name="Gottsegen C."/>
            <person name="Watters A."/>
            <person name="Wiltshire- Gordon J.D."/>
            <person name="Segata N."/>
            <person name="Bonneau R."/>
            <person name="Littman D.R."/>
        </authorList>
    </citation>
    <scope>NUCLEOTIDE SEQUENCE [LARGE SCALE GENOMIC DNA]</scope>
    <source>
        <strain evidence="5">iK21513</strain>
    </source>
</reference>
<dbReference type="SMART" id="SM00342">
    <property type="entry name" value="HTH_ARAC"/>
    <property type="match status" value="1"/>
</dbReference>
<proteinExistence type="predicted"/>
<dbReference type="PROSITE" id="PS00041">
    <property type="entry name" value="HTH_ARAC_FAMILY_1"/>
    <property type="match status" value="1"/>
</dbReference>
<comment type="caution">
    <text evidence="4">The sequence shown here is derived from an EMBL/GenBank/DDBJ whole genome shotgun (WGS) entry which is preliminary data.</text>
</comment>
<dbReference type="GO" id="GO:0043565">
    <property type="term" value="F:sequence-specific DNA binding"/>
    <property type="evidence" value="ECO:0007669"/>
    <property type="project" value="InterPro"/>
</dbReference>
<evidence type="ECO:0000256" key="1">
    <source>
        <dbReference type="ARBA" id="ARBA00023015"/>
    </source>
</evidence>
<dbReference type="AlphaFoldDB" id="A0A6A7VYB5"/>
<sequence>MVDDRRIIHEITPLMGKDVLYIADRHKKEFTYPIHNHSVYELNFVENAKGVRRIVGDSQEVIGDYDLCLITSPDLEHVWEQNECHSDDIREITVQFDFSMSDETLFGRNPYASITRMMQEAKKGLSFPLQAIMKVYGMLDTLSSVKDGFYAVQQFLTILYELSRCENARTLASNSYAKVTVEDDSRRILKVKNFISKNYMDELRLPELASLAGMSSSAFSRFFKLHTGRNISEYIIDLRLGYAARMLVDTAKSISEIGFDCGFNNLSNFNRIFKKKKGCSPSEFRESYHKTRIIV</sequence>
<keyword evidence="1" id="KW-0805">Transcription regulation</keyword>
<evidence type="ECO:0000313" key="5">
    <source>
        <dbReference type="Proteomes" id="UP000406735"/>
    </source>
</evidence>
<dbReference type="InterPro" id="IPR018060">
    <property type="entry name" value="HTH_AraC"/>
</dbReference>
<evidence type="ECO:0000256" key="2">
    <source>
        <dbReference type="ARBA" id="ARBA00023125"/>
    </source>
</evidence>
<dbReference type="InterPro" id="IPR020449">
    <property type="entry name" value="Tscrpt_reg_AraC-type_HTH"/>
</dbReference>
<dbReference type="RefSeq" id="WP_153079813.1">
    <property type="nucleotide sequence ID" value="NZ_JAHOMZ010000004.1"/>
</dbReference>
<dbReference type="PANTHER" id="PTHR43280:SF27">
    <property type="entry name" value="TRANSCRIPTIONAL REGULATOR MTLR"/>
    <property type="match status" value="1"/>
</dbReference>
<protein>
    <submittedName>
        <fullName evidence="4">Helix-turn-helix transcriptional regulator</fullName>
    </submittedName>
</protein>
<dbReference type="PANTHER" id="PTHR43280">
    <property type="entry name" value="ARAC-FAMILY TRANSCRIPTIONAL REGULATOR"/>
    <property type="match status" value="1"/>
</dbReference>
<dbReference type="EMBL" id="VZCY01000068">
    <property type="protein sequence ID" value="MQN09835.1"/>
    <property type="molecule type" value="Genomic_DNA"/>
</dbReference>
<evidence type="ECO:0000313" key="4">
    <source>
        <dbReference type="EMBL" id="MQN09835.1"/>
    </source>
</evidence>
<dbReference type="Proteomes" id="UP000406735">
    <property type="component" value="Unassembled WGS sequence"/>
</dbReference>
<dbReference type="InterPro" id="IPR018062">
    <property type="entry name" value="HTH_AraC-typ_CS"/>
</dbReference>
<keyword evidence="2" id="KW-0238">DNA-binding</keyword>
<keyword evidence="3" id="KW-0804">Transcription</keyword>
<organism evidence="4 5">
    <name type="scientific">Segatella copri</name>
    <dbReference type="NCBI Taxonomy" id="165179"/>
    <lineage>
        <taxon>Bacteria</taxon>
        <taxon>Pseudomonadati</taxon>
        <taxon>Bacteroidota</taxon>
        <taxon>Bacteroidia</taxon>
        <taxon>Bacteroidales</taxon>
        <taxon>Prevotellaceae</taxon>
        <taxon>Segatella</taxon>
    </lineage>
</organism>
<dbReference type="PROSITE" id="PS01124">
    <property type="entry name" value="HTH_ARAC_FAMILY_2"/>
    <property type="match status" value="1"/>
</dbReference>
<accession>A0A6A7VYB5</accession>
<dbReference type="Gene3D" id="1.10.10.60">
    <property type="entry name" value="Homeodomain-like"/>
    <property type="match status" value="2"/>
</dbReference>
<dbReference type="PRINTS" id="PR00032">
    <property type="entry name" value="HTHARAC"/>
</dbReference>
<dbReference type="SUPFAM" id="SSF46689">
    <property type="entry name" value="Homeodomain-like"/>
    <property type="match status" value="2"/>
</dbReference>
<dbReference type="GO" id="GO:0003700">
    <property type="term" value="F:DNA-binding transcription factor activity"/>
    <property type="evidence" value="ECO:0007669"/>
    <property type="project" value="InterPro"/>
</dbReference>
<name>A0A6A7VYB5_9BACT</name>
<evidence type="ECO:0000256" key="3">
    <source>
        <dbReference type="ARBA" id="ARBA00023163"/>
    </source>
</evidence>